<dbReference type="EMBL" id="MCFD01000008">
    <property type="protein sequence ID" value="ORX69010.1"/>
    <property type="molecule type" value="Genomic_DNA"/>
</dbReference>
<comment type="caution">
    <text evidence="2">The sequence shown here is derived from an EMBL/GenBank/DDBJ whole genome shotgun (WGS) entry which is preliminary data.</text>
</comment>
<evidence type="ECO:0000313" key="2">
    <source>
        <dbReference type="EMBL" id="ORX69010.1"/>
    </source>
</evidence>
<organism evidence="2 3">
    <name type="scientific">Linderina pennispora</name>
    <dbReference type="NCBI Taxonomy" id="61395"/>
    <lineage>
        <taxon>Eukaryota</taxon>
        <taxon>Fungi</taxon>
        <taxon>Fungi incertae sedis</taxon>
        <taxon>Zoopagomycota</taxon>
        <taxon>Kickxellomycotina</taxon>
        <taxon>Kickxellomycetes</taxon>
        <taxon>Kickxellales</taxon>
        <taxon>Kickxellaceae</taxon>
        <taxon>Linderina</taxon>
    </lineage>
</organism>
<feature type="chain" id="PRO_5012621108" evidence="1">
    <location>
        <begin position="18"/>
        <end position="71"/>
    </location>
</feature>
<evidence type="ECO:0000256" key="1">
    <source>
        <dbReference type="SAM" id="SignalP"/>
    </source>
</evidence>
<gene>
    <name evidence="2" type="ORF">DL89DRAFT_268047</name>
</gene>
<accession>A0A1Y1W635</accession>
<dbReference type="Proteomes" id="UP000193922">
    <property type="component" value="Unassembled WGS sequence"/>
</dbReference>
<reference evidence="2 3" key="1">
    <citation type="submission" date="2016-07" db="EMBL/GenBank/DDBJ databases">
        <title>Pervasive Adenine N6-methylation of Active Genes in Fungi.</title>
        <authorList>
            <consortium name="DOE Joint Genome Institute"/>
            <person name="Mondo S.J."/>
            <person name="Dannebaum R.O."/>
            <person name="Kuo R.C."/>
            <person name="Labutti K."/>
            <person name="Haridas S."/>
            <person name="Kuo A."/>
            <person name="Salamov A."/>
            <person name="Ahrendt S.R."/>
            <person name="Lipzen A."/>
            <person name="Sullivan W."/>
            <person name="Andreopoulos W.B."/>
            <person name="Clum A."/>
            <person name="Lindquist E."/>
            <person name="Daum C."/>
            <person name="Ramamoorthy G.K."/>
            <person name="Gryganskyi A."/>
            <person name="Culley D."/>
            <person name="Magnuson J.K."/>
            <person name="James T.Y."/>
            <person name="O'Malley M.A."/>
            <person name="Stajich J.E."/>
            <person name="Spatafora J.W."/>
            <person name="Visel A."/>
            <person name="Grigoriev I.V."/>
        </authorList>
    </citation>
    <scope>NUCLEOTIDE SEQUENCE [LARGE SCALE GENOMIC DNA]</scope>
    <source>
        <strain evidence="2 3">ATCC 12442</strain>
    </source>
</reference>
<name>A0A1Y1W635_9FUNG</name>
<feature type="signal peptide" evidence="1">
    <location>
        <begin position="1"/>
        <end position="17"/>
    </location>
</feature>
<dbReference type="GeneID" id="63804420"/>
<keyword evidence="1" id="KW-0732">Signal</keyword>
<dbReference type="RefSeq" id="XP_040742742.1">
    <property type="nucleotide sequence ID" value="XM_040887772.1"/>
</dbReference>
<dbReference type="AlphaFoldDB" id="A0A1Y1W635"/>
<evidence type="ECO:0000313" key="3">
    <source>
        <dbReference type="Proteomes" id="UP000193922"/>
    </source>
</evidence>
<protein>
    <submittedName>
        <fullName evidence="2">Uncharacterized protein</fullName>
    </submittedName>
</protein>
<keyword evidence="3" id="KW-1185">Reference proteome</keyword>
<proteinExistence type="predicted"/>
<sequence length="71" mass="7676">MLAKTLAITFLAAVVSAQKVSDLCRLGNDKCLGLFSGLKCADGRYEELICGHYKSCIVNNGEADCDYVIDQ</sequence>